<evidence type="ECO:0000313" key="4">
    <source>
        <dbReference type="Proteomes" id="UP001180087"/>
    </source>
</evidence>
<dbReference type="Proteomes" id="UP001180087">
    <property type="component" value="Chromosome"/>
</dbReference>
<keyword evidence="1" id="KW-0472">Membrane</keyword>
<reference evidence="3" key="1">
    <citation type="submission" date="2023-06" db="EMBL/GenBank/DDBJ databases">
        <title>A Treasure from Seagulls: Isolation and Description of Aciduricobacillus qingdaonensis gen. nov., sp. nov., a Rare Obligately Uric Acid-utilizing Member in the Family Bacillaceae.</title>
        <authorList>
            <person name="Liu W."/>
            <person name="Wang B."/>
        </authorList>
    </citation>
    <scope>NUCLEOTIDE SEQUENCE</scope>
    <source>
        <strain evidence="3">44XB</strain>
    </source>
</reference>
<name>A0ABY9KVU9_9BACI</name>
<dbReference type="EMBL" id="CP129113">
    <property type="protein sequence ID" value="WLV24896.1"/>
    <property type="molecule type" value="Genomic_DNA"/>
</dbReference>
<keyword evidence="4" id="KW-1185">Reference proteome</keyword>
<evidence type="ECO:0000256" key="1">
    <source>
        <dbReference type="SAM" id="Phobius"/>
    </source>
</evidence>
<dbReference type="Pfam" id="PF03703">
    <property type="entry name" value="bPH_2"/>
    <property type="match status" value="1"/>
</dbReference>
<feature type="transmembrane region" description="Helical" evidence="1">
    <location>
        <begin position="52"/>
        <end position="72"/>
    </location>
</feature>
<dbReference type="RefSeq" id="WP_348028386.1">
    <property type="nucleotide sequence ID" value="NZ_CP129113.1"/>
</dbReference>
<feature type="domain" description="YdbS-like PH" evidence="2">
    <location>
        <begin position="78"/>
        <end position="153"/>
    </location>
</feature>
<keyword evidence="1" id="KW-1133">Transmembrane helix</keyword>
<protein>
    <submittedName>
        <fullName evidence="3">PH domain-containing protein</fullName>
    </submittedName>
</protein>
<keyword evidence="1" id="KW-0812">Transmembrane</keyword>
<organism evidence="3 4">
    <name type="scientific">Aciduricibacillus chroicocephali</name>
    <dbReference type="NCBI Taxonomy" id="3054939"/>
    <lineage>
        <taxon>Bacteria</taxon>
        <taxon>Bacillati</taxon>
        <taxon>Bacillota</taxon>
        <taxon>Bacilli</taxon>
        <taxon>Bacillales</taxon>
        <taxon>Bacillaceae</taxon>
        <taxon>Aciduricibacillus</taxon>
    </lineage>
</organism>
<gene>
    <name evidence="3" type="ORF">QR721_01260</name>
</gene>
<evidence type="ECO:0000313" key="3">
    <source>
        <dbReference type="EMBL" id="WLV24896.1"/>
    </source>
</evidence>
<sequence>MESIQAPGNRISKSYIRVQRIAGALWLAGEVFVLAIIYLLARNFHWYAWIDWFLYGLGAVSVLYAVWSIGLAPMLMQRYWRYDVGEEFIQLQHGRLIRSNQLIPLTKVQYVELGQGPLLRSQNLFRIEIGTMGSQHVIPGLSEQEAYRVRERIAELARIKEVEE</sequence>
<evidence type="ECO:0000259" key="2">
    <source>
        <dbReference type="Pfam" id="PF03703"/>
    </source>
</evidence>
<dbReference type="InterPro" id="IPR005182">
    <property type="entry name" value="YdbS-like_PH"/>
</dbReference>
<accession>A0ABY9KVU9</accession>
<feature type="transmembrane region" description="Helical" evidence="1">
    <location>
        <begin position="21"/>
        <end position="40"/>
    </location>
</feature>
<dbReference type="PANTHER" id="PTHR34473">
    <property type="entry name" value="UPF0699 TRANSMEMBRANE PROTEIN YDBS"/>
    <property type="match status" value="1"/>
</dbReference>
<dbReference type="PANTHER" id="PTHR34473:SF2">
    <property type="entry name" value="UPF0699 TRANSMEMBRANE PROTEIN YDBT"/>
    <property type="match status" value="1"/>
</dbReference>
<proteinExistence type="predicted"/>